<evidence type="ECO:0000256" key="6">
    <source>
        <dbReference type="ARBA" id="ARBA00023274"/>
    </source>
</evidence>
<comment type="similarity">
    <text evidence="2">Belongs to the universal ribosomal protein uS4 family.</text>
</comment>
<dbReference type="OrthoDB" id="10248812at2759"/>
<sequence>MVRKLKFHEQKLLKKVDFISWELDNNLHELKIMKKYMIQKREHYTLYNKLSREIRTVAEKIKSLDPKDPFRNERGAQLLEKLYMMGLITTKRNFELCSKVTASCFCRRRLPVIMVRSKMVQTLKSATTYIEQGHVRVGPQLIKDPAFLVSRPLEDFVTWVDNSAIKKHVLEYNDLRDDFEIM</sequence>
<name>A0A2S2QW35_9HEMI</name>
<dbReference type="EMBL" id="GGMS01012768">
    <property type="protein sequence ID" value="MBY81971.1"/>
    <property type="molecule type" value="Transcribed_RNA"/>
</dbReference>
<dbReference type="GO" id="GO:0030515">
    <property type="term" value="F:snoRNA binding"/>
    <property type="evidence" value="ECO:0007669"/>
    <property type="project" value="TreeGrafter"/>
</dbReference>
<keyword evidence="5" id="KW-0539">Nucleus</keyword>
<dbReference type="PROSITE" id="PS50889">
    <property type="entry name" value="S4"/>
    <property type="match status" value="1"/>
</dbReference>
<dbReference type="GO" id="GO:0032040">
    <property type="term" value="C:small-subunit processome"/>
    <property type="evidence" value="ECO:0007669"/>
    <property type="project" value="TreeGrafter"/>
</dbReference>
<dbReference type="GO" id="GO:0006364">
    <property type="term" value="P:rRNA processing"/>
    <property type="evidence" value="ECO:0007669"/>
    <property type="project" value="TreeGrafter"/>
</dbReference>
<dbReference type="GO" id="GO:0019843">
    <property type="term" value="F:rRNA binding"/>
    <property type="evidence" value="ECO:0007669"/>
    <property type="project" value="InterPro"/>
</dbReference>
<dbReference type="SUPFAM" id="SSF55174">
    <property type="entry name" value="Alpha-L RNA-binding motif"/>
    <property type="match status" value="1"/>
</dbReference>
<keyword evidence="6 12" id="KW-0687">Ribonucleoprotein</keyword>
<evidence type="ECO:0000256" key="2">
    <source>
        <dbReference type="ARBA" id="ARBA00007465"/>
    </source>
</evidence>
<dbReference type="CDD" id="cd00165">
    <property type="entry name" value="S4"/>
    <property type="match status" value="1"/>
</dbReference>
<evidence type="ECO:0000256" key="5">
    <source>
        <dbReference type="ARBA" id="ARBA00023242"/>
    </source>
</evidence>
<feature type="domain" description="Small ribosomal subunit protein uS4 N-terminal" evidence="11">
    <location>
        <begin position="4"/>
        <end position="107"/>
    </location>
</feature>
<evidence type="ECO:0000256" key="8">
    <source>
        <dbReference type="ARBA" id="ARBA00072223"/>
    </source>
</evidence>
<dbReference type="Pfam" id="PF00163">
    <property type="entry name" value="Ribosomal_S4"/>
    <property type="match status" value="1"/>
</dbReference>
<evidence type="ECO:0000256" key="9">
    <source>
        <dbReference type="PROSITE-ProRule" id="PRU00182"/>
    </source>
</evidence>
<evidence type="ECO:0000259" key="10">
    <source>
        <dbReference type="SMART" id="SM00363"/>
    </source>
</evidence>
<dbReference type="SMART" id="SM01390">
    <property type="entry name" value="Ribosomal_S4"/>
    <property type="match status" value="1"/>
</dbReference>
<dbReference type="InterPro" id="IPR002942">
    <property type="entry name" value="S4_RNA-bd"/>
</dbReference>
<evidence type="ECO:0000313" key="12">
    <source>
        <dbReference type="EMBL" id="MBY81971.1"/>
    </source>
</evidence>
<dbReference type="GO" id="GO:0034457">
    <property type="term" value="C:Mpp10 complex"/>
    <property type="evidence" value="ECO:0007669"/>
    <property type="project" value="TreeGrafter"/>
</dbReference>
<organism evidence="12">
    <name type="scientific">Sipha flava</name>
    <name type="common">yellow sugarcane aphid</name>
    <dbReference type="NCBI Taxonomy" id="143950"/>
    <lineage>
        <taxon>Eukaryota</taxon>
        <taxon>Metazoa</taxon>
        <taxon>Ecdysozoa</taxon>
        <taxon>Arthropoda</taxon>
        <taxon>Hexapoda</taxon>
        <taxon>Insecta</taxon>
        <taxon>Pterygota</taxon>
        <taxon>Neoptera</taxon>
        <taxon>Paraneoptera</taxon>
        <taxon>Hemiptera</taxon>
        <taxon>Sternorrhyncha</taxon>
        <taxon>Aphidomorpha</taxon>
        <taxon>Aphidoidea</taxon>
        <taxon>Aphididae</taxon>
        <taxon>Sipha</taxon>
    </lineage>
</organism>
<dbReference type="FunFam" id="3.10.290.10:FF:000006">
    <property type="entry name" value="U3 small nucleolar ribonucleoprotein IMP3"/>
    <property type="match status" value="1"/>
</dbReference>
<evidence type="ECO:0000256" key="1">
    <source>
        <dbReference type="ARBA" id="ARBA00004604"/>
    </source>
</evidence>
<gene>
    <name evidence="12" type="primary">Imp3</name>
    <name evidence="14" type="synonym">LOC112684904</name>
    <name evidence="12" type="ORF">g.75571</name>
</gene>
<keyword evidence="3" id="KW-0690">Ribosome biogenesis</keyword>
<dbReference type="SMART" id="SM00363">
    <property type="entry name" value="S4"/>
    <property type="match status" value="1"/>
</dbReference>
<reference evidence="14" key="2">
    <citation type="submission" date="2025-04" db="UniProtKB">
        <authorList>
            <consortium name="RefSeq"/>
        </authorList>
    </citation>
    <scope>IDENTIFICATION</scope>
    <source>
        <tissue evidence="14">Whole body</tissue>
    </source>
</reference>
<proteinExistence type="inferred from homology"/>
<evidence type="ECO:0000256" key="3">
    <source>
        <dbReference type="ARBA" id="ARBA00022517"/>
    </source>
</evidence>
<dbReference type="AlphaFoldDB" id="A0A2S2QW35"/>
<keyword evidence="4 9" id="KW-0694">RNA-binding</keyword>
<protein>
    <recommendedName>
        <fullName evidence="7">U3 small nucleolar ribonucleoprotein protein IMP3</fullName>
    </recommendedName>
    <alternativeName>
        <fullName evidence="8">U3 small nucleolar ribonucleoprotein protein imp3</fullName>
    </alternativeName>
</protein>
<dbReference type="Gene3D" id="3.10.290.10">
    <property type="entry name" value="RNA-binding S4 domain"/>
    <property type="match status" value="1"/>
</dbReference>
<keyword evidence="13" id="KW-1185">Reference proteome</keyword>
<dbReference type="InterPro" id="IPR001912">
    <property type="entry name" value="Ribosomal_uS4_N"/>
</dbReference>
<dbReference type="Pfam" id="PF01479">
    <property type="entry name" value="S4"/>
    <property type="match status" value="1"/>
</dbReference>
<evidence type="ECO:0000313" key="13">
    <source>
        <dbReference type="Proteomes" id="UP000694846"/>
    </source>
</evidence>
<evidence type="ECO:0000313" key="14">
    <source>
        <dbReference type="RefSeq" id="XP_025412422.1"/>
    </source>
</evidence>
<evidence type="ECO:0000259" key="11">
    <source>
        <dbReference type="SMART" id="SM01390"/>
    </source>
</evidence>
<dbReference type="InterPro" id="IPR022801">
    <property type="entry name" value="Ribosomal_uS4"/>
</dbReference>
<dbReference type="InterPro" id="IPR036986">
    <property type="entry name" value="S4_RNA-bd_sf"/>
</dbReference>
<dbReference type="PANTHER" id="PTHR11831:SF1">
    <property type="entry name" value="U3 SMALL NUCLEOLAR RIBONUCLEOPROTEIN PROTEIN IMP3"/>
    <property type="match status" value="1"/>
</dbReference>
<accession>A0A2S2QW35</accession>
<evidence type="ECO:0000256" key="4">
    <source>
        <dbReference type="ARBA" id="ARBA00022884"/>
    </source>
</evidence>
<reference evidence="12" key="1">
    <citation type="submission" date="2018-04" db="EMBL/GenBank/DDBJ databases">
        <title>Transcriptome assembly of Sipha flava.</title>
        <authorList>
            <person name="Scully E.D."/>
            <person name="Geib S.M."/>
            <person name="Palmer N.A."/>
            <person name="Koch K."/>
            <person name="Bradshaw J."/>
            <person name="Heng-Moss T."/>
            <person name="Sarath G."/>
        </authorList>
    </citation>
    <scope>NUCLEOTIDE SEQUENCE</scope>
</reference>
<dbReference type="Proteomes" id="UP000694846">
    <property type="component" value="Unplaced"/>
</dbReference>
<dbReference type="PANTHER" id="PTHR11831">
    <property type="entry name" value="30S 40S RIBOSOMAL PROTEIN"/>
    <property type="match status" value="1"/>
</dbReference>
<dbReference type="GO" id="GO:0042274">
    <property type="term" value="P:ribosomal small subunit biogenesis"/>
    <property type="evidence" value="ECO:0007669"/>
    <property type="project" value="TreeGrafter"/>
</dbReference>
<feature type="domain" description="RNA-binding S4" evidence="10">
    <location>
        <begin position="108"/>
        <end position="170"/>
    </location>
</feature>
<dbReference type="RefSeq" id="XP_025412422.1">
    <property type="nucleotide sequence ID" value="XM_025556637.1"/>
</dbReference>
<evidence type="ECO:0000256" key="7">
    <source>
        <dbReference type="ARBA" id="ARBA00069727"/>
    </source>
</evidence>
<comment type="subcellular location">
    <subcellularLocation>
        <location evidence="1">Nucleus</location>
        <location evidence="1">Nucleolus</location>
    </subcellularLocation>
</comment>